<dbReference type="Pfam" id="PF12697">
    <property type="entry name" value="Abhydrolase_6"/>
    <property type="match status" value="1"/>
</dbReference>
<keyword evidence="4" id="KW-1185">Reference proteome</keyword>
<dbReference type="InterPro" id="IPR029058">
    <property type="entry name" value="AB_hydrolase_fold"/>
</dbReference>
<dbReference type="GO" id="GO:0005789">
    <property type="term" value="C:endoplasmic reticulum membrane"/>
    <property type="evidence" value="ECO:0007669"/>
    <property type="project" value="TreeGrafter"/>
</dbReference>
<dbReference type="Gene3D" id="3.40.50.1820">
    <property type="entry name" value="alpha/beta hydrolase"/>
    <property type="match status" value="1"/>
</dbReference>
<evidence type="ECO:0000313" key="3">
    <source>
        <dbReference type="EMBL" id="KZP19290.1"/>
    </source>
</evidence>
<evidence type="ECO:0000256" key="1">
    <source>
        <dbReference type="SAM" id="Phobius"/>
    </source>
</evidence>
<dbReference type="SUPFAM" id="SSF53474">
    <property type="entry name" value="alpha/beta-Hydrolases"/>
    <property type="match status" value="1"/>
</dbReference>
<dbReference type="InterPro" id="IPR000073">
    <property type="entry name" value="AB_hydrolase_1"/>
</dbReference>
<protein>
    <submittedName>
        <fullName evidence="3">Alpha/beta-hydrolase</fullName>
    </submittedName>
</protein>
<dbReference type="GO" id="GO:0004622">
    <property type="term" value="F:phosphatidylcholine lysophospholipase activity"/>
    <property type="evidence" value="ECO:0007669"/>
    <property type="project" value="TreeGrafter"/>
</dbReference>
<keyword evidence="1" id="KW-0472">Membrane</keyword>
<proteinExistence type="predicted"/>
<reference evidence="3 4" key="1">
    <citation type="journal article" date="2016" name="Mol. Biol. Evol.">
        <title>Comparative Genomics of Early-Diverging Mushroom-Forming Fungi Provides Insights into the Origins of Lignocellulose Decay Capabilities.</title>
        <authorList>
            <person name="Nagy L.G."/>
            <person name="Riley R."/>
            <person name="Tritt A."/>
            <person name="Adam C."/>
            <person name="Daum C."/>
            <person name="Floudas D."/>
            <person name="Sun H."/>
            <person name="Yadav J.S."/>
            <person name="Pangilinan J."/>
            <person name="Larsson K.H."/>
            <person name="Matsuura K."/>
            <person name="Barry K."/>
            <person name="Labutti K."/>
            <person name="Kuo R."/>
            <person name="Ohm R.A."/>
            <person name="Bhattacharya S.S."/>
            <person name="Shirouzu T."/>
            <person name="Yoshinaga Y."/>
            <person name="Martin F.M."/>
            <person name="Grigoriev I.V."/>
            <person name="Hibbett D.S."/>
        </authorList>
    </citation>
    <scope>NUCLEOTIDE SEQUENCE [LARGE SCALE GENOMIC DNA]</scope>
    <source>
        <strain evidence="3 4">CBS 109695</strain>
    </source>
</reference>
<gene>
    <name evidence="3" type="ORF">FIBSPDRAFT_862940</name>
</gene>
<evidence type="ECO:0000313" key="4">
    <source>
        <dbReference type="Proteomes" id="UP000076532"/>
    </source>
</evidence>
<evidence type="ECO:0000259" key="2">
    <source>
        <dbReference type="Pfam" id="PF12697"/>
    </source>
</evidence>
<name>A0A166HVN4_9AGAM</name>
<accession>A0A166HVN4</accession>
<dbReference type="GO" id="GO:0052651">
    <property type="term" value="P:monoacylglycerol catabolic process"/>
    <property type="evidence" value="ECO:0007669"/>
    <property type="project" value="TreeGrafter"/>
</dbReference>
<dbReference type="GO" id="GO:0047372">
    <property type="term" value="F:monoacylglycerol lipase activity"/>
    <property type="evidence" value="ECO:0007669"/>
    <property type="project" value="TreeGrafter"/>
</dbReference>
<feature type="transmembrane region" description="Helical" evidence="1">
    <location>
        <begin position="21"/>
        <end position="42"/>
    </location>
</feature>
<sequence>MPVANGSESNPNRGFLKRAHTVFAVLGGVYLLAVISLSVPFIQTHVLYLNHLRLPLFANFDTPEKYGLSPGKTLNTNITTSDGLTLGAWFILADPAYQAVPFPEPASYPALESRVPAALAAHPTILFFHGNAATRALDSRLRYYDAFTGRLKANVLAIDYRGFGDSEGKPSEAGLALDATAAWDWLIAHGADPGNVLIYGHSLGTAVAAQLSAELSNRGVRYRGTVLMAPFSSIHKLLDTYNFFGLVPLMRPLQMIPGAHDFVVRGLVHTFNTLPVVSLIHAPLLLVHAENDYDVPATHSTMLFDSLLEALLPPISPPPIGTASWGEGHWAEFYASVPARAHARETLVRETDVPNVGTLTEFTRSNGAKVAMLKTAAGGHNGVGWQGGVHEVIRHTFGLD</sequence>
<keyword evidence="1" id="KW-0812">Transmembrane</keyword>
<feature type="domain" description="AB hydrolase-1" evidence="2">
    <location>
        <begin position="125"/>
        <end position="325"/>
    </location>
</feature>
<dbReference type="OrthoDB" id="446723at2759"/>
<dbReference type="EMBL" id="KV417565">
    <property type="protein sequence ID" value="KZP19290.1"/>
    <property type="molecule type" value="Genomic_DNA"/>
</dbReference>
<dbReference type="GO" id="GO:0006660">
    <property type="term" value="P:phosphatidylserine catabolic process"/>
    <property type="evidence" value="ECO:0007669"/>
    <property type="project" value="TreeGrafter"/>
</dbReference>
<dbReference type="STRING" id="436010.A0A166HVN4"/>
<dbReference type="PANTHER" id="PTHR12277:SF194">
    <property type="entry name" value="FI04476P"/>
    <property type="match status" value="1"/>
</dbReference>
<dbReference type="AlphaFoldDB" id="A0A166HVN4"/>
<dbReference type="Proteomes" id="UP000076532">
    <property type="component" value="Unassembled WGS sequence"/>
</dbReference>
<dbReference type="PANTHER" id="PTHR12277">
    <property type="entry name" value="ALPHA/BETA HYDROLASE DOMAIN-CONTAINING PROTEIN"/>
    <property type="match status" value="1"/>
</dbReference>
<keyword evidence="1" id="KW-1133">Transmembrane helix</keyword>
<organism evidence="3 4">
    <name type="scientific">Athelia psychrophila</name>
    <dbReference type="NCBI Taxonomy" id="1759441"/>
    <lineage>
        <taxon>Eukaryota</taxon>
        <taxon>Fungi</taxon>
        <taxon>Dikarya</taxon>
        <taxon>Basidiomycota</taxon>
        <taxon>Agaricomycotina</taxon>
        <taxon>Agaricomycetes</taxon>
        <taxon>Agaricomycetidae</taxon>
        <taxon>Atheliales</taxon>
        <taxon>Atheliaceae</taxon>
        <taxon>Athelia</taxon>
    </lineage>
</organism>